<dbReference type="EMBL" id="AP025564">
    <property type="protein sequence ID" value="BDE96326.1"/>
    <property type="molecule type" value="Genomic_DNA"/>
</dbReference>
<reference evidence="3 4" key="1">
    <citation type="submission" date="2022-01" db="EMBL/GenBank/DDBJ databases">
        <title>Novel bile acid biosynthetic pathways are enriched in the microbiome of centenarians.</title>
        <authorList>
            <person name="Sato Y."/>
            <person name="Atarashi K."/>
            <person name="Plichta R.D."/>
            <person name="Arai Y."/>
            <person name="Sasajima S."/>
            <person name="Kearney M.S."/>
            <person name="Suda W."/>
            <person name="Takeshita K."/>
            <person name="Sasaki T."/>
            <person name="Okamoto S."/>
            <person name="Skelly N.A."/>
            <person name="Okamura Y."/>
            <person name="Vlamakis H."/>
            <person name="Li Y."/>
            <person name="Tanoue T."/>
            <person name="Takei H."/>
            <person name="Nittono H."/>
            <person name="Narushima S."/>
            <person name="Irie J."/>
            <person name="Itoh H."/>
            <person name="Moriya K."/>
            <person name="Sugiura Y."/>
            <person name="Suematsu M."/>
            <person name="Moritoki N."/>
            <person name="Shibata S."/>
            <person name="Littman R.D."/>
            <person name="Fischbach A.M."/>
            <person name="Uwamino Y."/>
            <person name="Inoue T."/>
            <person name="Honda A."/>
            <person name="Hattori M."/>
            <person name="Murai T."/>
            <person name="Xavier J.R."/>
            <person name="Hirose N."/>
            <person name="Honda K."/>
        </authorList>
    </citation>
    <scope>NUCLEOTIDE SEQUENCE [LARGE SCALE GENOMIC DNA]</scope>
    <source>
        <strain evidence="3 4">CE91-St30</strain>
    </source>
</reference>
<evidence type="ECO:0000313" key="4">
    <source>
        <dbReference type="Proteomes" id="UP001320544"/>
    </source>
</evidence>
<feature type="transmembrane region" description="Helical" evidence="2">
    <location>
        <begin position="201"/>
        <end position="222"/>
    </location>
</feature>
<evidence type="ECO:0000313" key="3">
    <source>
        <dbReference type="EMBL" id="BDE96326.1"/>
    </source>
</evidence>
<feature type="transmembrane region" description="Helical" evidence="2">
    <location>
        <begin position="234"/>
        <end position="252"/>
    </location>
</feature>
<organism evidence="3 4">
    <name type="scientific">Raoultibacter timonensis</name>
    <dbReference type="NCBI Taxonomy" id="1907662"/>
    <lineage>
        <taxon>Bacteria</taxon>
        <taxon>Bacillati</taxon>
        <taxon>Actinomycetota</taxon>
        <taxon>Coriobacteriia</taxon>
        <taxon>Eggerthellales</taxon>
        <taxon>Eggerthellaceae</taxon>
        <taxon>Raoultibacter</taxon>
    </lineage>
</organism>
<proteinExistence type="predicted"/>
<evidence type="ECO:0000256" key="2">
    <source>
        <dbReference type="SAM" id="Phobius"/>
    </source>
</evidence>
<feature type="transmembrane region" description="Helical" evidence="2">
    <location>
        <begin position="92"/>
        <end position="116"/>
    </location>
</feature>
<keyword evidence="2" id="KW-0812">Transmembrane</keyword>
<feature type="compositionally biased region" description="Polar residues" evidence="1">
    <location>
        <begin position="24"/>
        <end position="38"/>
    </location>
</feature>
<dbReference type="InterPro" id="IPR010540">
    <property type="entry name" value="CmpB_TMEM229"/>
</dbReference>
<dbReference type="Proteomes" id="UP001320544">
    <property type="component" value="Chromosome"/>
</dbReference>
<keyword evidence="4" id="KW-1185">Reference proteome</keyword>
<protein>
    <recommendedName>
        <fullName evidence="5">ABC transporter type IV</fullName>
    </recommendedName>
</protein>
<keyword evidence="2" id="KW-0472">Membrane</keyword>
<keyword evidence="2" id="KW-1133">Transmembrane helix</keyword>
<evidence type="ECO:0008006" key="5">
    <source>
        <dbReference type="Google" id="ProtNLM"/>
    </source>
</evidence>
<feature type="transmembrane region" description="Helical" evidence="2">
    <location>
        <begin position="154"/>
        <end position="172"/>
    </location>
</feature>
<dbReference type="RefSeq" id="WP_244385674.1">
    <property type="nucleotide sequence ID" value="NZ_AP025564.1"/>
</dbReference>
<sequence length="300" mass="33238">MGKQTEKTGSRQTMASEEKAQDPESGTSRTPPSSQASEDGQRIPDDGPLGTSADVPSREAPKAAGKESPLVQFASELKAQVFHNQGFLKIDYFTMFWLFVAGSVFGLTVETVYHAIVFGGWESRAGLVWGPFSPIYGTGAVLLTLFLNRYYHSHNLVIFLISMVVGSAIEYVTSWGMETFWGAIAWDYTGTFGSIQGRTNFFFGMMWGMLGLVWVRIIMPVVKRVFSHIDSKNRIARIATVLMTLFMAANIACTCLALDRESQRMAGIPATDPIQKFCDDVFPDSFLQARFQNMTVTAKK</sequence>
<feature type="transmembrane region" description="Helical" evidence="2">
    <location>
        <begin position="128"/>
        <end position="147"/>
    </location>
</feature>
<gene>
    <name evidence="3" type="ORF">CE91St30_16590</name>
</gene>
<feature type="region of interest" description="Disordered" evidence="1">
    <location>
        <begin position="1"/>
        <end position="61"/>
    </location>
</feature>
<dbReference type="Pfam" id="PF06541">
    <property type="entry name" value="ABC_trans_CmpB"/>
    <property type="match status" value="1"/>
</dbReference>
<name>A0ABM7WJ32_9ACTN</name>
<evidence type="ECO:0000256" key="1">
    <source>
        <dbReference type="SAM" id="MobiDB-lite"/>
    </source>
</evidence>
<accession>A0ABM7WJ32</accession>